<keyword evidence="4 8" id="KW-0378">Hydrolase</keyword>
<dbReference type="SMART" id="SM00471">
    <property type="entry name" value="HDc"/>
    <property type="match status" value="1"/>
</dbReference>
<name>A5ILT4_THEP1</name>
<dbReference type="InterPro" id="IPR003607">
    <property type="entry name" value="HD/PDEase_dom"/>
</dbReference>
<dbReference type="KEGG" id="tpt:Tpet_1143"/>
<dbReference type="HOGENOM" id="CLU_089580_1_2_0"/>
<dbReference type="GO" id="GO:0046872">
    <property type="term" value="F:metal ion binding"/>
    <property type="evidence" value="ECO:0007669"/>
    <property type="project" value="UniProtKB-KW"/>
</dbReference>
<gene>
    <name evidence="8" type="ordered locus">Tpet_1143</name>
</gene>
<dbReference type="EC" id="3.6.1.41" evidence="1"/>
<evidence type="ECO:0000256" key="3">
    <source>
        <dbReference type="ARBA" id="ARBA00022741"/>
    </source>
</evidence>
<dbReference type="RefSeq" id="WP_011943671.1">
    <property type="nucleotide sequence ID" value="NC_009486.1"/>
</dbReference>
<dbReference type="InterPro" id="IPR051094">
    <property type="entry name" value="Diverse_Catalytic_Enzymes"/>
</dbReference>
<dbReference type="Proteomes" id="UP000006558">
    <property type="component" value="Chromosome"/>
</dbReference>
<dbReference type="EMBL" id="CP000702">
    <property type="protein sequence ID" value="ABQ47157.1"/>
    <property type="molecule type" value="Genomic_DNA"/>
</dbReference>
<evidence type="ECO:0000259" key="7">
    <source>
        <dbReference type="SMART" id="SM00471"/>
    </source>
</evidence>
<dbReference type="Gene3D" id="1.10.3210.10">
    <property type="entry name" value="Hypothetical protein af1432"/>
    <property type="match status" value="1"/>
</dbReference>
<evidence type="ECO:0000256" key="6">
    <source>
        <dbReference type="ARBA" id="ARBA00049417"/>
    </source>
</evidence>
<evidence type="ECO:0000256" key="2">
    <source>
        <dbReference type="ARBA" id="ARBA00022723"/>
    </source>
</evidence>
<evidence type="ECO:0000256" key="5">
    <source>
        <dbReference type="ARBA" id="ARBA00023004"/>
    </source>
</evidence>
<feature type="domain" description="HD/PDEase" evidence="7">
    <location>
        <begin position="16"/>
        <end position="144"/>
    </location>
</feature>
<organism evidence="8 9">
    <name type="scientific">Thermotoga petrophila (strain ATCC BAA-488 / DSM 13995 / JCM 10881 / RKU-1)</name>
    <dbReference type="NCBI Taxonomy" id="390874"/>
    <lineage>
        <taxon>Bacteria</taxon>
        <taxon>Thermotogati</taxon>
        <taxon>Thermotogota</taxon>
        <taxon>Thermotogae</taxon>
        <taxon>Thermotogales</taxon>
        <taxon>Thermotogaceae</taxon>
        <taxon>Thermotoga</taxon>
    </lineage>
</organism>
<evidence type="ECO:0000256" key="4">
    <source>
        <dbReference type="ARBA" id="ARBA00022801"/>
    </source>
</evidence>
<evidence type="ECO:0000313" key="9">
    <source>
        <dbReference type="Proteomes" id="UP000006558"/>
    </source>
</evidence>
<dbReference type="eggNOG" id="COG1713">
    <property type="taxonomic scope" value="Bacteria"/>
</dbReference>
<keyword evidence="5" id="KW-0408">Iron</keyword>
<dbReference type="PANTHER" id="PTHR35795">
    <property type="entry name" value="SLR1885 PROTEIN"/>
    <property type="match status" value="1"/>
</dbReference>
<evidence type="ECO:0000256" key="1">
    <source>
        <dbReference type="ARBA" id="ARBA00012506"/>
    </source>
</evidence>
<dbReference type="NCBIfam" id="TIGR00488">
    <property type="entry name" value="bis(5'-nucleosyl)-tetraphosphatase (symmetrical) YqeK"/>
    <property type="match status" value="1"/>
</dbReference>
<protein>
    <recommendedName>
        <fullName evidence="1">bis(5'-nucleosyl)-tetraphosphatase (symmetrical)</fullName>
        <ecNumber evidence="1">3.6.1.41</ecNumber>
    </recommendedName>
</protein>
<reference evidence="9" key="1">
    <citation type="submission" date="2007-05" db="EMBL/GenBank/DDBJ databases">
        <title>Complete sequence of Thermotoga petrophila RKU-1.</title>
        <authorList>
            <consortium name="US DOE Joint Genome Institute"/>
            <person name="Copeland A."/>
            <person name="Lucas S."/>
            <person name="Lapidus A."/>
            <person name="Barry K."/>
            <person name="Glavina del Rio T."/>
            <person name="Dalin E."/>
            <person name="Tice H."/>
            <person name="Pitluck S."/>
            <person name="Sims D."/>
            <person name="Brettin T."/>
            <person name="Bruce D."/>
            <person name="Detter J.C."/>
            <person name="Han C."/>
            <person name="Tapia R."/>
            <person name="Schmutz J."/>
            <person name="Larimer F."/>
            <person name="Land M."/>
            <person name="Hauser L."/>
            <person name="Kyrpides N."/>
            <person name="Mikhailova N."/>
            <person name="Nelson K."/>
            <person name="Gogarten J.P."/>
            <person name="Noll K."/>
            <person name="Richardson P."/>
        </authorList>
    </citation>
    <scope>NUCLEOTIDE SEQUENCE [LARGE SCALE GENOMIC DNA]</scope>
    <source>
        <strain evidence="9">ATCC BAA-488 / DSM 13995 / JCM 10881 / RKU-1</strain>
    </source>
</reference>
<dbReference type="PANTHER" id="PTHR35795:SF1">
    <property type="entry name" value="BIS(5'-NUCLEOSYL)-TETRAPHOSPHATASE, SYMMETRICAL"/>
    <property type="match status" value="1"/>
</dbReference>
<dbReference type="InterPro" id="IPR005249">
    <property type="entry name" value="YqeK"/>
</dbReference>
<keyword evidence="2" id="KW-0479">Metal-binding</keyword>
<dbReference type="InterPro" id="IPR006674">
    <property type="entry name" value="HD_domain"/>
</dbReference>
<dbReference type="CDD" id="cd00077">
    <property type="entry name" value="HDc"/>
    <property type="match status" value="1"/>
</dbReference>
<reference evidence="8 9" key="2">
    <citation type="journal article" date="2009" name="Proc. Natl. Acad. Sci. U.S.A.">
        <title>On the chimeric nature, thermophilic origin, and phylogenetic placement of the Thermotogales.</title>
        <authorList>
            <person name="Zhaxybayeva O."/>
            <person name="Swithers K.S."/>
            <person name="Lapierre P."/>
            <person name="Fournier G.P."/>
            <person name="Bickhart D.M."/>
            <person name="DeBoy R.T."/>
            <person name="Nelson K.E."/>
            <person name="Nesbo C.L."/>
            <person name="Doolittle W.F."/>
            <person name="Gogarten J.P."/>
            <person name="Noll K.M."/>
        </authorList>
    </citation>
    <scope>NUCLEOTIDE SEQUENCE [LARGE SCALE GENOMIC DNA]</scope>
    <source>
        <strain evidence="9">ATCC BAA-488 / DSM 13995 / JCM 10881 / RKU-1</strain>
    </source>
</reference>
<sequence>MVVITNEIESIMERLLSRKRINHVRSVVEFSRKLGEIYGADLNKIELAALSHDLFRDVPPRKLLKMARAYGLKISELERTHPVLLHGKVAAEFLKRRFNVEDEEVLNAVAYHTSGHVSFGTVGQILFIADSLEFTRDFPGVNELRRIAFRNLEEGFFQVLKNKIFYAVGKNYLLIPETVELWNSILMKRGGLIDEEVE</sequence>
<dbReference type="GO" id="GO:0008803">
    <property type="term" value="F:bis(5'-nucleosyl)-tetraphosphatase (symmetrical) activity"/>
    <property type="evidence" value="ECO:0007669"/>
    <property type="project" value="UniProtKB-EC"/>
</dbReference>
<dbReference type="AlphaFoldDB" id="A5ILT4"/>
<proteinExistence type="predicted"/>
<evidence type="ECO:0000313" key="8">
    <source>
        <dbReference type="EMBL" id="ABQ47157.1"/>
    </source>
</evidence>
<keyword evidence="3" id="KW-0547">Nucleotide-binding</keyword>
<dbReference type="Pfam" id="PF01966">
    <property type="entry name" value="HD"/>
    <property type="match status" value="1"/>
</dbReference>
<comment type="catalytic activity">
    <reaction evidence="6">
        <text>P(1),P(4)-bis(5'-adenosyl) tetraphosphate + H2O = 2 ADP + 2 H(+)</text>
        <dbReference type="Rhea" id="RHEA:24252"/>
        <dbReference type="ChEBI" id="CHEBI:15377"/>
        <dbReference type="ChEBI" id="CHEBI:15378"/>
        <dbReference type="ChEBI" id="CHEBI:58141"/>
        <dbReference type="ChEBI" id="CHEBI:456216"/>
        <dbReference type="EC" id="3.6.1.41"/>
    </reaction>
</comment>
<dbReference type="GO" id="GO:0000166">
    <property type="term" value="F:nucleotide binding"/>
    <property type="evidence" value="ECO:0007669"/>
    <property type="project" value="UniProtKB-KW"/>
</dbReference>
<accession>A5ILT4</accession>
<dbReference type="STRING" id="390874.Tpet_1143"/>
<dbReference type="SUPFAM" id="SSF109604">
    <property type="entry name" value="HD-domain/PDEase-like"/>
    <property type="match status" value="1"/>
</dbReference>